<name>A0A4Z2F6E4_9TELE</name>
<feature type="region of interest" description="Disordered" evidence="1">
    <location>
        <begin position="116"/>
        <end position="209"/>
    </location>
</feature>
<sequence>MKDNNNADEGLLLVFRDFRQSPCGLLIFTVCSSSSRCAPHLHGVLLIFTVRSSSSPRGGETQRTSRERRAGSGFYCKKKKKKHELRHLFKNLIFSAASRFFEELPDVFPHGNVFNHRRIQEDPGGSRRSISGEGGRSYTWGRVTSSPSTSNSSAPSGENRYVGGFQGDSSRHEGYSFPTAQRKSFPRSQSTRSDTGCRRYQRSSSASYW</sequence>
<dbReference type="EMBL" id="SRLO01001633">
    <property type="protein sequence ID" value="TNN36314.1"/>
    <property type="molecule type" value="Genomic_DNA"/>
</dbReference>
<feature type="compositionally biased region" description="Polar residues" evidence="1">
    <location>
        <begin position="178"/>
        <end position="194"/>
    </location>
</feature>
<reference evidence="2 3" key="1">
    <citation type="submission" date="2019-03" db="EMBL/GenBank/DDBJ databases">
        <title>First draft genome of Liparis tanakae, snailfish: a comprehensive survey of snailfish specific genes.</title>
        <authorList>
            <person name="Kim W."/>
            <person name="Song I."/>
            <person name="Jeong J.-H."/>
            <person name="Kim D."/>
            <person name="Kim S."/>
            <person name="Ryu S."/>
            <person name="Song J.Y."/>
            <person name="Lee S.K."/>
        </authorList>
    </citation>
    <scope>NUCLEOTIDE SEQUENCE [LARGE SCALE GENOMIC DNA]</scope>
    <source>
        <tissue evidence="2">Muscle</tissue>
    </source>
</reference>
<dbReference type="AlphaFoldDB" id="A0A4Z2F6E4"/>
<protein>
    <submittedName>
        <fullName evidence="2">Uncharacterized protein</fullName>
    </submittedName>
</protein>
<dbReference type="Proteomes" id="UP000314294">
    <property type="component" value="Unassembled WGS sequence"/>
</dbReference>
<accession>A0A4Z2F6E4</accession>
<proteinExistence type="predicted"/>
<evidence type="ECO:0000313" key="2">
    <source>
        <dbReference type="EMBL" id="TNN36314.1"/>
    </source>
</evidence>
<comment type="caution">
    <text evidence="2">The sequence shown here is derived from an EMBL/GenBank/DDBJ whole genome shotgun (WGS) entry which is preliminary data.</text>
</comment>
<evidence type="ECO:0000256" key="1">
    <source>
        <dbReference type="SAM" id="MobiDB-lite"/>
    </source>
</evidence>
<evidence type="ECO:0000313" key="3">
    <source>
        <dbReference type="Proteomes" id="UP000314294"/>
    </source>
</evidence>
<keyword evidence="3" id="KW-1185">Reference proteome</keyword>
<gene>
    <name evidence="2" type="ORF">EYF80_053516</name>
</gene>
<feature type="compositionally biased region" description="Low complexity" evidence="1">
    <location>
        <begin position="144"/>
        <end position="156"/>
    </location>
</feature>
<organism evidence="2 3">
    <name type="scientific">Liparis tanakae</name>
    <name type="common">Tanaka's snailfish</name>
    <dbReference type="NCBI Taxonomy" id="230148"/>
    <lineage>
        <taxon>Eukaryota</taxon>
        <taxon>Metazoa</taxon>
        <taxon>Chordata</taxon>
        <taxon>Craniata</taxon>
        <taxon>Vertebrata</taxon>
        <taxon>Euteleostomi</taxon>
        <taxon>Actinopterygii</taxon>
        <taxon>Neopterygii</taxon>
        <taxon>Teleostei</taxon>
        <taxon>Neoteleostei</taxon>
        <taxon>Acanthomorphata</taxon>
        <taxon>Eupercaria</taxon>
        <taxon>Perciformes</taxon>
        <taxon>Cottioidei</taxon>
        <taxon>Cottales</taxon>
        <taxon>Liparidae</taxon>
        <taxon>Liparis</taxon>
    </lineage>
</organism>